<protein>
    <submittedName>
        <fullName evidence="2">Expressed protein</fullName>
    </submittedName>
</protein>
<sequence length="795" mass="88655">MTRLRDSPSSPVGSSSTKLDLNENAPSLSPSSSDSSVEDDDGFEISNVEEYVEEDNRVNDKSLNSVDTQESSRNLLGESSSIVFSGMLTRSKKRYEDARSLKTRVSKLRRGEIGVKVSGGVRAPFFFKSSPLGEKAKKKIYSPRQSPRLKEKHLKAITPIKVKRYVSIPNNQKKFKVRSPHRNPTSANPDLTEANTDAARKESKRRLGPSENLKISSSPKSPVIESKKLLPENIIDPNSNFTQGENFFNFSTDIETSGVKTRSQSSVILSDSSGSSHPLPFDKKATSSIQNPRTNIKSRAEGKPTVILRHDSPIVRHLKSFGKNVSSQRDNNPKSLTRSIFKDDTGSVNETERMIKQPMLKSPVCIEYGRTMNFKEFMDLENSRKKINKIENYTLSSKSQSKYEEIEGEDFRPLKRARLQKLSKEIDLLQNPIASPSSKTSANKQNSEEGSKNSTIKEPSRNLRPRIKLASSAFDNGSRVSKNSASLKRNQTTEQKVNKRPSRQNTFESIDNLMHKNNSNDWTSSKKKITVKIPPNGLHTNSKKKRHVNNSEKGSNARPHSLRPYQINQGHKNLPQSNRDPEHEPGISSIAKGKQKAITVINDKSMGSFSQVGPSSLTGMKNFRNSQSKNLSIFDDLINARIEASKMKETLGDLMMKNLKMDATKSLYSSSENPQSNSSSSETEQGLLANPKETLHSEQSSSSSEKSSTNDDHGGDLKKNSQVVRPFPIINVSNFNQTHKKAPLSKLNFWSSKSYQSETSSSSIGIGKSEDETNLDEKSRFNFFDFSNDTCNAIS</sequence>
<dbReference type="AlphaFoldDB" id="A0AAV0BGY0"/>
<feature type="compositionally biased region" description="Polar residues" evidence="1">
    <location>
        <begin position="182"/>
        <end position="195"/>
    </location>
</feature>
<dbReference type="EMBL" id="CALTRL010005726">
    <property type="protein sequence ID" value="CAH7685508.1"/>
    <property type="molecule type" value="Genomic_DNA"/>
</dbReference>
<comment type="caution">
    <text evidence="2">The sequence shown here is derived from an EMBL/GenBank/DDBJ whole genome shotgun (WGS) entry which is preliminary data.</text>
</comment>
<reference evidence="2" key="1">
    <citation type="submission" date="2022-06" db="EMBL/GenBank/DDBJ databases">
        <authorList>
            <consortium name="SYNGENTA / RWTH Aachen University"/>
        </authorList>
    </citation>
    <scope>NUCLEOTIDE SEQUENCE</scope>
</reference>
<feature type="compositionally biased region" description="Polar residues" evidence="1">
    <location>
        <begin position="61"/>
        <end position="73"/>
    </location>
</feature>
<feature type="compositionally biased region" description="Low complexity" evidence="1">
    <location>
        <begin position="666"/>
        <end position="681"/>
    </location>
</feature>
<evidence type="ECO:0000313" key="3">
    <source>
        <dbReference type="Proteomes" id="UP001153365"/>
    </source>
</evidence>
<feature type="compositionally biased region" description="Polar residues" evidence="1">
    <location>
        <begin position="473"/>
        <end position="495"/>
    </location>
</feature>
<organism evidence="2 3">
    <name type="scientific">Phakopsora pachyrhizi</name>
    <name type="common">Asian soybean rust disease fungus</name>
    <dbReference type="NCBI Taxonomy" id="170000"/>
    <lineage>
        <taxon>Eukaryota</taxon>
        <taxon>Fungi</taxon>
        <taxon>Dikarya</taxon>
        <taxon>Basidiomycota</taxon>
        <taxon>Pucciniomycotina</taxon>
        <taxon>Pucciniomycetes</taxon>
        <taxon>Pucciniales</taxon>
        <taxon>Phakopsoraceae</taxon>
        <taxon>Phakopsora</taxon>
    </lineage>
</organism>
<feature type="region of interest" description="Disordered" evidence="1">
    <location>
        <begin position="428"/>
        <end position="590"/>
    </location>
</feature>
<feature type="compositionally biased region" description="Low complexity" evidence="1">
    <location>
        <begin position="697"/>
        <end position="707"/>
    </location>
</feature>
<feature type="compositionally biased region" description="Polar residues" evidence="1">
    <location>
        <begin position="503"/>
        <end position="523"/>
    </location>
</feature>
<feature type="region of interest" description="Disordered" evidence="1">
    <location>
        <begin position="666"/>
        <end position="722"/>
    </location>
</feature>
<feature type="compositionally biased region" description="Polar residues" evidence="1">
    <location>
        <begin position="566"/>
        <end position="578"/>
    </location>
</feature>
<keyword evidence="3" id="KW-1185">Reference proteome</keyword>
<feature type="region of interest" description="Disordered" evidence="1">
    <location>
        <begin position="323"/>
        <end position="344"/>
    </location>
</feature>
<accession>A0AAV0BGY0</accession>
<feature type="compositionally biased region" description="Low complexity" evidence="1">
    <location>
        <begin position="7"/>
        <end position="16"/>
    </location>
</feature>
<name>A0AAV0BGY0_PHAPC</name>
<feature type="compositionally biased region" description="Basic and acidic residues" evidence="1">
    <location>
        <begin position="708"/>
        <end position="719"/>
    </location>
</feature>
<feature type="region of interest" description="Disordered" evidence="1">
    <location>
        <begin position="169"/>
        <end position="221"/>
    </location>
</feature>
<feature type="compositionally biased region" description="Polar residues" evidence="1">
    <location>
        <begin position="323"/>
        <end position="338"/>
    </location>
</feature>
<evidence type="ECO:0000313" key="2">
    <source>
        <dbReference type="EMBL" id="CAH7685508.1"/>
    </source>
</evidence>
<feature type="region of interest" description="Disordered" evidence="1">
    <location>
        <begin position="1"/>
        <end position="73"/>
    </location>
</feature>
<feature type="region of interest" description="Disordered" evidence="1">
    <location>
        <begin position="268"/>
        <end position="292"/>
    </location>
</feature>
<gene>
    <name evidence="2" type="ORF">PPACK8108_LOCUS20046</name>
</gene>
<evidence type="ECO:0000256" key="1">
    <source>
        <dbReference type="SAM" id="MobiDB-lite"/>
    </source>
</evidence>
<proteinExistence type="predicted"/>
<feature type="compositionally biased region" description="Polar residues" evidence="1">
    <location>
        <begin position="432"/>
        <end position="445"/>
    </location>
</feature>
<dbReference type="Proteomes" id="UP001153365">
    <property type="component" value="Unassembled WGS sequence"/>
</dbReference>